<dbReference type="Proteomes" id="UP000887159">
    <property type="component" value="Unassembled WGS sequence"/>
</dbReference>
<evidence type="ECO:0000256" key="3">
    <source>
        <dbReference type="ARBA" id="ARBA00022475"/>
    </source>
</evidence>
<gene>
    <name evidence="10" type="primary">NCL1_20152</name>
    <name evidence="10" type="ORF">TNCV_2660441</name>
</gene>
<accession>A0A8X6UUW3</accession>
<evidence type="ECO:0000313" key="10">
    <source>
        <dbReference type="EMBL" id="GFX88633.1"/>
    </source>
</evidence>
<feature type="transmembrane region" description="Helical" evidence="8">
    <location>
        <begin position="31"/>
        <end position="55"/>
    </location>
</feature>
<comment type="subcellular location">
    <subcellularLocation>
        <location evidence="1">Cell membrane</location>
        <topology evidence="1">Multi-pass membrane protein</topology>
    </subcellularLocation>
</comment>
<evidence type="ECO:0000256" key="6">
    <source>
        <dbReference type="ARBA" id="ARBA00023136"/>
    </source>
</evidence>
<reference evidence="10" key="1">
    <citation type="submission" date="2020-08" db="EMBL/GenBank/DDBJ databases">
        <title>Multicomponent nature underlies the extraordinary mechanical properties of spider dragline silk.</title>
        <authorList>
            <person name="Kono N."/>
            <person name="Nakamura H."/>
            <person name="Mori M."/>
            <person name="Yoshida Y."/>
            <person name="Ohtoshi R."/>
            <person name="Malay A.D."/>
            <person name="Moran D.A.P."/>
            <person name="Tomita M."/>
            <person name="Numata K."/>
            <person name="Arakawa K."/>
        </authorList>
    </citation>
    <scope>NUCLEOTIDE SEQUENCE</scope>
</reference>
<keyword evidence="3" id="KW-1003">Cell membrane</keyword>
<dbReference type="PANTHER" id="PTHR24241">
    <property type="entry name" value="NEUROPEPTIDE RECEPTOR-RELATED G-PROTEIN COUPLED RECEPTOR"/>
    <property type="match status" value="1"/>
</dbReference>
<comment type="caution">
    <text evidence="10">The sequence shown here is derived from an EMBL/GenBank/DDBJ whole genome shotgun (WGS) entry which is preliminary data.</text>
</comment>
<dbReference type="SUPFAM" id="SSF81321">
    <property type="entry name" value="Family A G protein-coupled receptor-like"/>
    <property type="match status" value="1"/>
</dbReference>
<evidence type="ECO:0000256" key="4">
    <source>
        <dbReference type="ARBA" id="ARBA00022692"/>
    </source>
</evidence>
<keyword evidence="5 8" id="KW-1133">Transmembrane helix</keyword>
<dbReference type="PRINTS" id="PR00237">
    <property type="entry name" value="GPCRRHODOPSN"/>
</dbReference>
<evidence type="ECO:0000256" key="7">
    <source>
        <dbReference type="ARBA" id="ARBA00023170"/>
    </source>
</evidence>
<feature type="transmembrane region" description="Helical" evidence="8">
    <location>
        <begin position="67"/>
        <end position="89"/>
    </location>
</feature>
<dbReference type="InterPro" id="IPR017452">
    <property type="entry name" value="GPCR_Rhodpsn_7TM"/>
</dbReference>
<evidence type="ECO:0000256" key="2">
    <source>
        <dbReference type="ARBA" id="ARBA00010663"/>
    </source>
</evidence>
<evidence type="ECO:0000259" key="9">
    <source>
        <dbReference type="PROSITE" id="PS50262"/>
    </source>
</evidence>
<evidence type="ECO:0000256" key="8">
    <source>
        <dbReference type="SAM" id="Phobius"/>
    </source>
</evidence>
<evidence type="ECO:0000256" key="1">
    <source>
        <dbReference type="ARBA" id="ARBA00004651"/>
    </source>
</evidence>
<dbReference type="GO" id="GO:0032870">
    <property type="term" value="P:cellular response to hormone stimulus"/>
    <property type="evidence" value="ECO:0007669"/>
    <property type="project" value="TreeGrafter"/>
</dbReference>
<dbReference type="GO" id="GO:0004930">
    <property type="term" value="F:G protein-coupled receptor activity"/>
    <property type="evidence" value="ECO:0007669"/>
    <property type="project" value="InterPro"/>
</dbReference>
<comment type="similarity">
    <text evidence="2">Belongs to the G-protein coupled receptor 1 family.</text>
</comment>
<dbReference type="AlphaFoldDB" id="A0A8X6UUW3"/>
<keyword evidence="6 8" id="KW-0472">Membrane</keyword>
<dbReference type="EMBL" id="BMAU01021053">
    <property type="protein sequence ID" value="GFX88633.1"/>
    <property type="molecule type" value="Genomic_DNA"/>
</dbReference>
<name>A0A8X6UUW3_TRICX</name>
<keyword evidence="7 10" id="KW-0675">Receptor</keyword>
<proteinExistence type="inferred from homology"/>
<feature type="domain" description="G-protein coupled receptors family 1 profile" evidence="9">
    <location>
        <begin position="1"/>
        <end position="86"/>
    </location>
</feature>
<keyword evidence="4 8" id="KW-0812">Transmembrane</keyword>
<sequence>MIQQPHHKRHLCLRRSNNACMERAHTRTLRITIIIILSFFLCWTPYIVMVLWYLFDPVSADKVDSRVQSFLFLFGLSNACVNPMVYGSFFLNFEMAFSKCCCRRLSPNTNLISLAPITTEKAPIDEALRRDECVHLGRNGHGTYPVPGDRTHSGHSFPWPSKAFGFLGQGSMLVNVCGNNAVFSSEGQDDFRLRLFGSLHGFLVGSLIAGDPNMTWNPL</sequence>
<dbReference type="PROSITE" id="PS50262">
    <property type="entry name" value="G_PROTEIN_RECEP_F1_2"/>
    <property type="match status" value="1"/>
</dbReference>
<dbReference type="PANTHER" id="PTHR24241:SF190">
    <property type="entry name" value="CARDIOACCELERATORY PEPTIDE RECEPTOR-LIKE PROTEIN"/>
    <property type="match status" value="1"/>
</dbReference>
<evidence type="ECO:0000313" key="11">
    <source>
        <dbReference type="Proteomes" id="UP000887159"/>
    </source>
</evidence>
<dbReference type="GO" id="GO:0042277">
    <property type="term" value="F:peptide binding"/>
    <property type="evidence" value="ECO:0007669"/>
    <property type="project" value="TreeGrafter"/>
</dbReference>
<dbReference type="InterPro" id="IPR000276">
    <property type="entry name" value="GPCR_Rhodpsn"/>
</dbReference>
<dbReference type="Pfam" id="PF00001">
    <property type="entry name" value="7tm_1"/>
    <property type="match status" value="1"/>
</dbReference>
<dbReference type="GO" id="GO:0005886">
    <property type="term" value="C:plasma membrane"/>
    <property type="evidence" value="ECO:0007669"/>
    <property type="project" value="UniProtKB-SubCell"/>
</dbReference>
<keyword evidence="11" id="KW-1185">Reference proteome</keyword>
<dbReference type="Gene3D" id="1.20.1070.10">
    <property type="entry name" value="Rhodopsin 7-helix transmembrane proteins"/>
    <property type="match status" value="1"/>
</dbReference>
<protein>
    <submittedName>
        <fullName evidence="10">Gonadotropin-releasing hormone II receptor</fullName>
    </submittedName>
</protein>
<evidence type="ECO:0000256" key="5">
    <source>
        <dbReference type="ARBA" id="ARBA00022989"/>
    </source>
</evidence>
<organism evidence="10 11">
    <name type="scientific">Trichonephila clavipes</name>
    <name type="common">Golden silk orbweaver</name>
    <name type="synonym">Nephila clavipes</name>
    <dbReference type="NCBI Taxonomy" id="2585209"/>
    <lineage>
        <taxon>Eukaryota</taxon>
        <taxon>Metazoa</taxon>
        <taxon>Ecdysozoa</taxon>
        <taxon>Arthropoda</taxon>
        <taxon>Chelicerata</taxon>
        <taxon>Arachnida</taxon>
        <taxon>Araneae</taxon>
        <taxon>Araneomorphae</taxon>
        <taxon>Entelegynae</taxon>
        <taxon>Araneoidea</taxon>
        <taxon>Nephilidae</taxon>
        <taxon>Trichonephila</taxon>
    </lineage>
</organism>